<dbReference type="Pfam" id="PF01522">
    <property type="entry name" value="Polysacc_deac_1"/>
    <property type="match status" value="1"/>
</dbReference>
<name>A0A9J6ZFZ2_9BACL</name>
<dbReference type="EMBL" id="CP097899">
    <property type="protein sequence ID" value="URN95098.1"/>
    <property type="molecule type" value="Genomic_DNA"/>
</dbReference>
<dbReference type="AlphaFoldDB" id="A0A9J6ZFZ2"/>
<dbReference type="PROSITE" id="PS51677">
    <property type="entry name" value="NODB"/>
    <property type="match status" value="1"/>
</dbReference>
<dbReference type="SUPFAM" id="SSF88713">
    <property type="entry name" value="Glycoside hydrolase/deacetylase"/>
    <property type="match status" value="1"/>
</dbReference>
<dbReference type="InterPro" id="IPR050248">
    <property type="entry name" value="Polysacc_deacetylase_ArnD"/>
</dbReference>
<dbReference type="PROSITE" id="PS51257">
    <property type="entry name" value="PROKAR_LIPOPROTEIN"/>
    <property type="match status" value="1"/>
</dbReference>
<accession>A0A9J6ZFZ2</accession>
<dbReference type="KEGG" id="plig:NAG76_02240"/>
<dbReference type="PANTHER" id="PTHR10587">
    <property type="entry name" value="GLYCOSYL TRANSFERASE-RELATED"/>
    <property type="match status" value="1"/>
</dbReference>
<sequence length="279" mass="31428">MRRFNFYFKSFQFAILFVLLIVISACSYFPAIAPLDKNQINSEGPPPAQVEGSPVSTSTPGLIVDFEEEKIVTEHATPPEEEKPNKEDQKTLRIALTFDDGPDLKYTPQILDILKEKNVKATFFVVGIQVNKYPEVVQRMEDEGHMIGNHSYTHSSFTKLTPEQLKKEIDSTDKKIEGVVGYTPEIVRPPYGAINDEVRANLESYGKQVIIWNIDPRDWDGTSVNDMLDNILSNARDGGNILLHSFGSKHVANTVSLLPKVIDKLEELGYIFVTIDELQ</sequence>
<organism evidence="2 3">
    <name type="scientific">Candidatus Pristimantibacillus lignocellulolyticus</name>
    <dbReference type="NCBI Taxonomy" id="2994561"/>
    <lineage>
        <taxon>Bacteria</taxon>
        <taxon>Bacillati</taxon>
        <taxon>Bacillota</taxon>
        <taxon>Bacilli</taxon>
        <taxon>Bacillales</taxon>
        <taxon>Paenibacillaceae</taxon>
        <taxon>Candidatus Pristimantibacillus</taxon>
    </lineage>
</organism>
<feature type="domain" description="NodB homology" evidence="1">
    <location>
        <begin position="92"/>
        <end position="273"/>
    </location>
</feature>
<dbReference type="GO" id="GO:0005975">
    <property type="term" value="P:carbohydrate metabolic process"/>
    <property type="evidence" value="ECO:0007669"/>
    <property type="project" value="InterPro"/>
</dbReference>
<dbReference type="CDD" id="cd10917">
    <property type="entry name" value="CE4_NodB_like_6s_7s"/>
    <property type="match status" value="1"/>
</dbReference>
<reference evidence="2" key="1">
    <citation type="submission" date="2022-05" db="EMBL/GenBank/DDBJ databases">
        <title>Novel bacterial taxa in a minimal lignocellulolytic consortium and its capacity to transform plastics disclosed by genome-resolved metagenomics.</title>
        <authorList>
            <person name="Rodriguez C.A.D."/>
            <person name="Diaz-Garcia L."/>
            <person name="Herrera K."/>
            <person name="Tarazona N.A."/>
            <person name="Sproer C."/>
            <person name="Overmann J."/>
            <person name="Jimenez D.J."/>
        </authorList>
    </citation>
    <scope>NUCLEOTIDE SEQUENCE</scope>
    <source>
        <strain evidence="2">MAG5</strain>
    </source>
</reference>
<evidence type="ECO:0000313" key="3">
    <source>
        <dbReference type="Proteomes" id="UP001056756"/>
    </source>
</evidence>
<evidence type="ECO:0000259" key="1">
    <source>
        <dbReference type="PROSITE" id="PS51677"/>
    </source>
</evidence>
<dbReference type="InterPro" id="IPR002509">
    <property type="entry name" value="NODB_dom"/>
</dbReference>
<dbReference type="GO" id="GO:0016810">
    <property type="term" value="F:hydrolase activity, acting on carbon-nitrogen (but not peptide) bonds"/>
    <property type="evidence" value="ECO:0007669"/>
    <property type="project" value="InterPro"/>
</dbReference>
<protein>
    <submittedName>
        <fullName evidence="2">Polysaccharide deacetylase family protein</fullName>
    </submittedName>
</protein>
<dbReference type="Proteomes" id="UP001056756">
    <property type="component" value="Chromosome"/>
</dbReference>
<gene>
    <name evidence="2" type="ORF">NAG76_02240</name>
</gene>
<evidence type="ECO:0000313" key="2">
    <source>
        <dbReference type="EMBL" id="URN95098.1"/>
    </source>
</evidence>
<dbReference type="Gene3D" id="3.20.20.370">
    <property type="entry name" value="Glycoside hydrolase/deacetylase"/>
    <property type="match status" value="1"/>
</dbReference>
<dbReference type="InterPro" id="IPR011330">
    <property type="entry name" value="Glyco_hydro/deAcase_b/a-brl"/>
</dbReference>
<proteinExistence type="predicted"/>